<name>S4NTE3_9NEOP</name>
<proteinExistence type="predicted"/>
<reference evidence="1" key="2">
    <citation type="submission" date="2013-05" db="EMBL/GenBank/DDBJ databases">
        <authorList>
            <person name="Carter J.-M."/>
            <person name="Baker S.C."/>
            <person name="Pink R."/>
            <person name="Carter D.R.F."/>
            <person name="Collins A."/>
            <person name="Tomlin J."/>
            <person name="Gibbs M."/>
            <person name="Breuker C.J."/>
        </authorList>
    </citation>
    <scope>NUCLEOTIDE SEQUENCE</scope>
    <source>
        <tissue evidence="1">Ovary</tissue>
    </source>
</reference>
<evidence type="ECO:0000313" key="1">
    <source>
        <dbReference type="EMBL" id="JAA78843.1"/>
    </source>
</evidence>
<feature type="non-terminal residue" evidence="1">
    <location>
        <position position="76"/>
    </location>
</feature>
<sequence>MKHEHVERKKKVEQCPFASILRCHRFFAFFFFRILPLNGNYLTLNDLTYTIARRINFKHLHYPRRATNEFGISHAR</sequence>
<organism evidence="1">
    <name type="scientific">Pararge aegeria</name>
    <name type="common">speckled wood butterfly</name>
    <dbReference type="NCBI Taxonomy" id="116150"/>
    <lineage>
        <taxon>Eukaryota</taxon>
        <taxon>Metazoa</taxon>
        <taxon>Ecdysozoa</taxon>
        <taxon>Arthropoda</taxon>
        <taxon>Hexapoda</taxon>
        <taxon>Insecta</taxon>
        <taxon>Pterygota</taxon>
        <taxon>Neoptera</taxon>
        <taxon>Endopterygota</taxon>
        <taxon>Lepidoptera</taxon>
        <taxon>Glossata</taxon>
        <taxon>Ditrysia</taxon>
        <taxon>Papilionoidea</taxon>
        <taxon>Nymphalidae</taxon>
        <taxon>Satyrinae</taxon>
        <taxon>Satyrini</taxon>
        <taxon>Parargina</taxon>
        <taxon>Pararge</taxon>
    </lineage>
</organism>
<reference evidence="1" key="1">
    <citation type="journal article" date="2013" name="BMC Genomics">
        <title>Unscrambling butterfly oogenesis.</title>
        <authorList>
            <person name="Carter J.M."/>
            <person name="Baker S.C."/>
            <person name="Pink R."/>
            <person name="Carter D.R."/>
            <person name="Collins A."/>
            <person name="Tomlin J."/>
            <person name="Gibbs M."/>
            <person name="Breuker C.J."/>
        </authorList>
    </citation>
    <scope>NUCLEOTIDE SEQUENCE</scope>
    <source>
        <tissue evidence="1">Ovary</tissue>
    </source>
</reference>
<accession>S4NTE3</accession>
<protein>
    <submittedName>
        <fullName evidence="1">Uncharacterized protein</fullName>
    </submittedName>
</protein>
<dbReference type="AlphaFoldDB" id="S4NTE3"/>
<dbReference type="EMBL" id="GAIX01013717">
    <property type="protein sequence ID" value="JAA78843.1"/>
    <property type="molecule type" value="Transcribed_RNA"/>
</dbReference>